<reference evidence="3" key="3">
    <citation type="submission" date="2025-09" db="UniProtKB">
        <authorList>
            <consortium name="Ensembl"/>
        </authorList>
    </citation>
    <scope>IDENTIFICATION</scope>
</reference>
<dbReference type="SUPFAM" id="SSF57362">
    <property type="entry name" value="BPTI-like"/>
    <property type="match status" value="3"/>
</dbReference>
<dbReference type="Proteomes" id="UP000472265">
    <property type="component" value="Chromosome 17"/>
</dbReference>
<sequence length="260" mass="28884">MCINALLKIVPNKSIVTRESLSCLPPAVCLLRQDTGGCQEYTKMWSFDNDRGRCTHFWYSGCGGNKNRFVTKKDCEKTCLTQTQRGGLAVMGREPVCLLRQDTGGCQEYTEMWSFDNDRGRCTRFWYSGCGGNKNRFVTKKDCEKTCLTQTQRGGLAVMGQMLENNTTLFNNRDVCQLEADAGIQCADYVQAWFFDKDIGACSPFWYGGCGGNTNRFNTENECFRTCGSHSKTNALASGTAAATATKTASQRRKSVSTCV</sequence>
<proteinExistence type="predicted"/>
<evidence type="ECO:0000313" key="3">
    <source>
        <dbReference type="Ensembl" id="ENSSAUP00010044501.1"/>
    </source>
</evidence>
<dbReference type="InterPro" id="IPR050098">
    <property type="entry name" value="TFPI/VKTCI-like"/>
</dbReference>
<feature type="domain" description="BPTI/Kunitz inhibitor" evidence="2">
    <location>
        <begin position="97"/>
        <end position="147"/>
    </location>
</feature>
<organism evidence="3 4">
    <name type="scientific">Sparus aurata</name>
    <name type="common">Gilthead sea bream</name>
    <dbReference type="NCBI Taxonomy" id="8175"/>
    <lineage>
        <taxon>Eukaryota</taxon>
        <taxon>Metazoa</taxon>
        <taxon>Chordata</taxon>
        <taxon>Craniata</taxon>
        <taxon>Vertebrata</taxon>
        <taxon>Euteleostomi</taxon>
        <taxon>Actinopterygii</taxon>
        <taxon>Neopterygii</taxon>
        <taxon>Teleostei</taxon>
        <taxon>Neoteleostei</taxon>
        <taxon>Acanthomorphata</taxon>
        <taxon>Eupercaria</taxon>
        <taxon>Spariformes</taxon>
        <taxon>Sparidae</taxon>
        <taxon>Sparus</taxon>
    </lineage>
</organism>
<reference evidence="3" key="2">
    <citation type="submission" date="2025-08" db="UniProtKB">
        <authorList>
            <consortium name="Ensembl"/>
        </authorList>
    </citation>
    <scope>IDENTIFICATION</scope>
</reference>
<dbReference type="AlphaFoldDB" id="A0A671X2H1"/>
<feature type="domain" description="BPTI/Kunitz inhibitor" evidence="2">
    <location>
        <begin position="29"/>
        <end position="79"/>
    </location>
</feature>
<dbReference type="InterPro" id="IPR020901">
    <property type="entry name" value="Prtase_inh_Kunz-CS"/>
</dbReference>
<evidence type="ECO:0000313" key="4">
    <source>
        <dbReference type="Proteomes" id="UP000472265"/>
    </source>
</evidence>
<dbReference type="SMART" id="SM00131">
    <property type="entry name" value="KU"/>
    <property type="match status" value="3"/>
</dbReference>
<dbReference type="Pfam" id="PF00014">
    <property type="entry name" value="Kunitz_BPTI"/>
    <property type="match status" value="3"/>
</dbReference>
<dbReference type="GeneTree" id="ENSGT00940000173891"/>
<accession>A0A671X2H1</accession>
<feature type="domain" description="BPTI/Kunitz inhibitor" evidence="2">
    <location>
        <begin position="176"/>
        <end position="227"/>
    </location>
</feature>
<dbReference type="InterPro" id="IPR036880">
    <property type="entry name" value="Kunitz_BPTI_sf"/>
</dbReference>
<dbReference type="PANTHER" id="PTHR10083:SF374">
    <property type="entry name" value="BPTI_KUNITZ INHIBITOR DOMAIN-CONTAINING PROTEIN"/>
    <property type="match status" value="1"/>
</dbReference>
<dbReference type="FunFam" id="4.10.410.10:FF:000020">
    <property type="entry name" value="Collagen, type VI, alpha 3"/>
    <property type="match status" value="3"/>
</dbReference>
<dbReference type="InterPro" id="IPR002223">
    <property type="entry name" value="Kunitz_BPTI"/>
</dbReference>
<dbReference type="Ensembl" id="ENSSAUT00010046805.1">
    <property type="protein sequence ID" value="ENSSAUP00010044501.1"/>
    <property type="gene ID" value="ENSSAUG00010018603.1"/>
</dbReference>
<dbReference type="PANTHER" id="PTHR10083">
    <property type="entry name" value="KUNITZ-TYPE PROTEASE INHIBITOR-RELATED"/>
    <property type="match status" value="1"/>
</dbReference>
<protein>
    <recommendedName>
        <fullName evidence="2">BPTI/Kunitz inhibitor domain-containing protein</fullName>
    </recommendedName>
</protein>
<dbReference type="PRINTS" id="PR00759">
    <property type="entry name" value="BASICPTASE"/>
</dbReference>
<dbReference type="GO" id="GO:0005615">
    <property type="term" value="C:extracellular space"/>
    <property type="evidence" value="ECO:0007669"/>
    <property type="project" value="TreeGrafter"/>
</dbReference>
<dbReference type="PROSITE" id="PS00280">
    <property type="entry name" value="BPTI_KUNITZ_1"/>
    <property type="match status" value="2"/>
</dbReference>
<keyword evidence="4" id="KW-1185">Reference proteome</keyword>
<dbReference type="CDD" id="cd22635">
    <property type="entry name" value="Kunitz_papilin"/>
    <property type="match status" value="1"/>
</dbReference>
<evidence type="ECO:0000259" key="2">
    <source>
        <dbReference type="PROSITE" id="PS50279"/>
    </source>
</evidence>
<name>A0A671X2H1_SPAAU</name>
<dbReference type="GO" id="GO:0004867">
    <property type="term" value="F:serine-type endopeptidase inhibitor activity"/>
    <property type="evidence" value="ECO:0007669"/>
    <property type="project" value="InterPro"/>
</dbReference>
<dbReference type="PROSITE" id="PS50279">
    <property type="entry name" value="BPTI_KUNITZ_2"/>
    <property type="match status" value="3"/>
</dbReference>
<dbReference type="CDD" id="cd22631">
    <property type="entry name" value="Kunitz_collagen_alpha6_VI-like"/>
    <property type="match status" value="1"/>
</dbReference>
<reference evidence="3" key="1">
    <citation type="submission" date="2021-04" db="EMBL/GenBank/DDBJ databases">
        <authorList>
            <consortium name="Wellcome Sanger Institute Data Sharing"/>
        </authorList>
    </citation>
    <scope>NUCLEOTIDE SEQUENCE [LARGE SCALE GENOMIC DNA]</scope>
</reference>
<keyword evidence="1" id="KW-1015">Disulfide bond</keyword>
<dbReference type="Gene3D" id="4.10.410.10">
    <property type="entry name" value="Pancreatic trypsin inhibitor Kunitz domain"/>
    <property type="match status" value="3"/>
</dbReference>
<evidence type="ECO:0000256" key="1">
    <source>
        <dbReference type="ARBA" id="ARBA00023157"/>
    </source>
</evidence>